<dbReference type="PANTHER" id="PTHR23192">
    <property type="entry name" value="OLFACTOMEDIN-RELATED"/>
    <property type="match status" value="1"/>
</dbReference>
<sequence>MTAFPCQSWGFNHTSPRSSTWIGEGWWQGPVQGIAALPPPVSALEGENGTCQCTVILPDTTFPADRVESLQLTSERLTVRVEQQVQKLHYLEVAVSAYGAKIVNLTQKLDRLLLGDISITELDFEILRAEIKEMEILILELKSEIVVSNPILEVLLIEVANVTVMVNALESLDQNNVLEIRRQVAELKRRLQACQSQYHNSTGPEPSYGSCERGDLVGVGQPLLHQLNWRGFPYKYGAWGKDGDPPAGKEESYWVAPLNTDGRLMEVLRSHKNYNDLLTFRAAVDKNLFTTDSRGNKIYTNTPQGAGMVVYRNHLYFNCYNTRDVCKVNLDTNAVSRKPLAEAVFNNRFSYSSNTWQDFDFAVDENGLWLIFSTEASGGNAVLGRVNETDLSVGDVVKTNLYKPGASNAFMACGKLYATRTVSTSKEEVFYVFDTSTGRETVMEKPIVMDKMVEAVQSLSYNPIDNKLYMYNDGYLVTYDLIFKQ</sequence>
<protein>
    <submittedName>
        <fullName evidence="6">Olfactomedin-4-like isoform X1</fullName>
    </submittedName>
</protein>
<evidence type="ECO:0000256" key="3">
    <source>
        <dbReference type="PROSITE-ProRule" id="PRU00446"/>
    </source>
</evidence>
<dbReference type="InterPro" id="IPR050605">
    <property type="entry name" value="Olfactomedin-like_domain"/>
</dbReference>
<comment type="subcellular location">
    <subcellularLocation>
        <location evidence="1">Secreted</location>
    </subcellularLocation>
</comment>
<comment type="caution">
    <text evidence="3">Lacks conserved residue(s) required for the propagation of feature annotation.</text>
</comment>
<dbReference type="PROSITE" id="PS51132">
    <property type="entry name" value="OLF"/>
    <property type="match status" value="1"/>
</dbReference>
<dbReference type="AlphaFoldDB" id="A0AAJ7TXD1"/>
<dbReference type="RefSeq" id="XP_032824731.1">
    <property type="nucleotide sequence ID" value="XM_032968840.1"/>
</dbReference>
<dbReference type="SMART" id="SM00284">
    <property type="entry name" value="OLF"/>
    <property type="match status" value="1"/>
</dbReference>
<feature type="domain" description="Olfactomedin-like" evidence="4">
    <location>
        <begin position="210"/>
        <end position="485"/>
    </location>
</feature>
<dbReference type="PANTHER" id="PTHR23192:SF7">
    <property type="entry name" value="OLFACTOMEDIN-4"/>
    <property type="match status" value="1"/>
</dbReference>
<proteinExistence type="predicted"/>
<dbReference type="InterPro" id="IPR003112">
    <property type="entry name" value="Olfac-like_dom"/>
</dbReference>
<evidence type="ECO:0000259" key="4">
    <source>
        <dbReference type="PROSITE" id="PS51132"/>
    </source>
</evidence>
<organism evidence="5 6">
    <name type="scientific">Petromyzon marinus</name>
    <name type="common">Sea lamprey</name>
    <dbReference type="NCBI Taxonomy" id="7757"/>
    <lineage>
        <taxon>Eukaryota</taxon>
        <taxon>Metazoa</taxon>
        <taxon>Chordata</taxon>
        <taxon>Craniata</taxon>
        <taxon>Vertebrata</taxon>
        <taxon>Cyclostomata</taxon>
        <taxon>Hyperoartia</taxon>
        <taxon>Petromyzontiformes</taxon>
        <taxon>Petromyzontidae</taxon>
        <taxon>Petromyzon</taxon>
    </lineage>
</organism>
<evidence type="ECO:0000313" key="5">
    <source>
        <dbReference type="Proteomes" id="UP001318040"/>
    </source>
</evidence>
<keyword evidence="5" id="KW-1185">Reference proteome</keyword>
<evidence type="ECO:0000313" key="6">
    <source>
        <dbReference type="RefSeq" id="XP_032824731.1"/>
    </source>
</evidence>
<dbReference type="SUPFAM" id="SSF50952">
    <property type="entry name" value="Soluble quinoprotein glucose dehydrogenase"/>
    <property type="match status" value="1"/>
</dbReference>
<keyword evidence="2" id="KW-0964">Secreted</keyword>
<accession>A0AAJ7TXD1</accession>
<evidence type="ECO:0000256" key="2">
    <source>
        <dbReference type="ARBA" id="ARBA00022525"/>
    </source>
</evidence>
<dbReference type="GO" id="GO:0005615">
    <property type="term" value="C:extracellular space"/>
    <property type="evidence" value="ECO:0007669"/>
    <property type="project" value="TreeGrafter"/>
</dbReference>
<reference evidence="6" key="1">
    <citation type="submission" date="2025-08" db="UniProtKB">
        <authorList>
            <consortium name="RefSeq"/>
        </authorList>
    </citation>
    <scope>IDENTIFICATION</scope>
    <source>
        <tissue evidence="6">Sperm</tissue>
    </source>
</reference>
<dbReference type="Pfam" id="PF02191">
    <property type="entry name" value="OLF"/>
    <property type="match status" value="1"/>
</dbReference>
<dbReference type="Proteomes" id="UP001318040">
    <property type="component" value="Chromosome 40"/>
</dbReference>
<name>A0AAJ7TXD1_PETMA</name>
<gene>
    <name evidence="6" type="primary">LOC116950781</name>
</gene>
<dbReference type="InterPro" id="IPR011041">
    <property type="entry name" value="Quinoprot_gluc/sorb_DH_b-prop"/>
</dbReference>
<evidence type="ECO:0000256" key="1">
    <source>
        <dbReference type="ARBA" id="ARBA00004613"/>
    </source>
</evidence>
<dbReference type="KEGG" id="pmrn:116950781"/>
<dbReference type="GO" id="GO:0007165">
    <property type="term" value="P:signal transduction"/>
    <property type="evidence" value="ECO:0007669"/>
    <property type="project" value="TreeGrafter"/>
</dbReference>